<protein>
    <submittedName>
        <fullName evidence="1">Uncharacterized protein</fullName>
    </submittedName>
</protein>
<dbReference type="AlphaFoldDB" id="A0A3M7S5I1"/>
<reference evidence="1 2" key="1">
    <citation type="journal article" date="2018" name="Sci. Rep.">
        <title>Genomic signatures of local adaptation to the degree of environmental predictability in rotifers.</title>
        <authorList>
            <person name="Franch-Gras L."/>
            <person name="Hahn C."/>
            <person name="Garcia-Roger E.M."/>
            <person name="Carmona M.J."/>
            <person name="Serra M."/>
            <person name="Gomez A."/>
        </authorList>
    </citation>
    <scope>NUCLEOTIDE SEQUENCE [LARGE SCALE GENOMIC DNA]</scope>
    <source>
        <strain evidence="1">HYR1</strain>
    </source>
</reference>
<organism evidence="1 2">
    <name type="scientific">Brachionus plicatilis</name>
    <name type="common">Marine rotifer</name>
    <name type="synonym">Brachionus muelleri</name>
    <dbReference type="NCBI Taxonomy" id="10195"/>
    <lineage>
        <taxon>Eukaryota</taxon>
        <taxon>Metazoa</taxon>
        <taxon>Spiralia</taxon>
        <taxon>Gnathifera</taxon>
        <taxon>Rotifera</taxon>
        <taxon>Eurotatoria</taxon>
        <taxon>Monogononta</taxon>
        <taxon>Pseudotrocha</taxon>
        <taxon>Ploima</taxon>
        <taxon>Brachionidae</taxon>
        <taxon>Brachionus</taxon>
    </lineage>
</organism>
<gene>
    <name evidence="1" type="ORF">BpHYR1_017136</name>
</gene>
<accession>A0A3M7S5I1</accession>
<proteinExistence type="predicted"/>
<dbReference type="Proteomes" id="UP000276133">
    <property type="component" value="Unassembled WGS sequence"/>
</dbReference>
<comment type="caution">
    <text evidence="1">The sequence shown here is derived from an EMBL/GenBank/DDBJ whole genome shotgun (WGS) entry which is preliminary data.</text>
</comment>
<evidence type="ECO:0000313" key="1">
    <source>
        <dbReference type="EMBL" id="RNA30905.1"/>
    </source>
</evidence>
<sequence length="77" mass="9412">MVQHNRTREYVLQIIFFYKIHIYINTHKGKNIFYILFYALASLRTEDCNFRGLTKAKQKYKLTLDLIIKLPFFTCFR</sequence>
<name>A0A3M7S5I1_BRAPC</name>
<dbReference type="EMBL" id="REGN01002024">
    <property type="protein sequence ID" value="RNA30905.1"/>
    <property type="molecule type" value="Genomic_DNA"/>
</dbReference>
<evidence type="ECO:0000313" key="2">
    <source>
        <dbReference type="Proteomes" id="UP000276133"/>
    </source>
</evidence>
<keyword evidence="2" id="KW-1185">Reference proteome</keyword>